<evidence type="ECO:0000256" key="1">
    <source>
        <dbReference type="SAM" id="MobiDB-lite"/>
    </source>
</evidence>
<evidence type="ECO:0000313" key="2">
    <source>
        <dbReference type="EMBL" id="GFT98609.1"/>
    </source>
</evidence>
<comment type="caution">
    <text evidence="2">The sequence shown here is derived from an EMBL/GenBank/DDBJ whole genome shotgun (WGS) entry which is preliminary data.</text>
</comment>
<feature type="compositionally biased region" description="Basic and acidic residues" evidence="1">
    <location>
        <begin position="8"/>
        <end position="21"/>
    </location>
</feature>
<reference evidence="2" key="1">
    <citation type="submission" date="2020-08" db="EMBL/GenBank/DDBJ databases">
        <title>Multicomponent nature underlies the extraordinary mechanical properties of spider dragline silk.</title>
        <authorList>
            <person name="Kono N."/>
            <person name="Nakamura H."/>
            <person name="Mori M."/>
            <person name="Yoshida Y."/>
            <person name="Ohtoshi R."/>
            <person name="Malay A.D."/>
            <person name="Moran D.A.P."/>
            <person name="Tomita M."/>
            <person name="Numata K."/>
            <person name="Arakawa K."/>
        </authorList>
    </citation>
    <scope>NUCLEOTIDE SEQUENCE</scope>
</reference>
<protein>
    <submittedName>
        <fullName evidence="2">Uncharacterized protein</fullName>
    </submittedName>
</protein>
<sequence length="35" mass="3754">MVPNNLLHEQKGNGAAKEKQRAQKAQKKAAAAPVK</sequence>
<dbReference type="Proteomes" id="UP000887013">
    <property type="component" value="Unassembled WGS sequence"/>
</dbReference>
<accession>A0A8X6PZU8</accession>
<feature type="region of interest" description="Disordered" evidence="1">
    <location>
        <begin position="1"/>
        <end position="35"/>
    </location>
</feature>
<name>A0A8X6PZU8_NEPPI</name>
<organism evidence="2 4">
    <name type="scientific">Nephila pilipes</name>
    <name type="common">Giant wood spider</name>
    <name type="synonym">Nephila maculata</name>
    <dbReference type="NCBI Taxonomy" id="299642"/>
    <lineage>
        <taxon>Eukaryota</taxon>
        <taxon>Metazoa</taxon>
        <taxon>Ecdysozoa</taxon>
        <taxon>Arthropoda</taxon>
        <taxon>Chelicerata</taxon>
        <taxon>Arachnida</taxon>
        <taxon>Araneae</taxon>
        <taxon>Araneomorphae</taxon>
        <taxon>Entelegynae</taxon>
        <taxon>Araneoidea</taxon>
        <taxon>Nephilidae</taxon>
        <taxon>Nephila</taxon>
    </lineage>
</organism>
<dbReference type="EMBL" id="BMAW01080044">
    <property type="protein sequence ID" value="GFU17868.1"/>
    <property type="molecule type" value="Genomic_DNA"/>
</dbReference>
<keyword evidence="4" id="KW-1185">Reference proteome</keyword>
<evidence type="ECO:0000313" key="3">
    <source>
        <dbReference type="EMBL" id="GFU17868.1"/>
    </source>
</evidence>
<dbReference type="AlphaFoldDB" id="A0A8X6PZU8"/>
<evidence type="ECO:0000313" key="4">
    <source>
        <dbReference type="Proteomes" id="UP000887013"/>
    </source>
</evidence>
<dbReference type="EMBL" id="BMAW01075805">
    <property type="protein sequence ID" value="GFT98609.1"/>
    <property type="molecule type" value="Genomic_DNA"/>
</dbReference>
<gene>
    <name evidence="3" type="ORF">NPIL_130901</name>
    <name evidence="2" type="ORF">NPIL_669481</name>
</gene>
<proteinExistence type="predicted"/>
<feature type="non-terminal residue" evidence="2">
    <location>
        <position position="1"/>
    </location>
</feature>